<dbReference type="GO" id="GO:0035673">
    <property type="term" value="F:oligopeptide transmembrane transporter activity"/>
    <property type="evidence" value="ECO:0007669"/>
    <property type="project" value="InterPro"/>
</dbReference>
<feature type="transmembrane region" description="Helical" evidence="10">
    <location>
        <begin position="509"/>
        <end position="526"/>
    </location>
</feature>
<feature type="region of interest" description="Disordered" evidence="9">
    <location>
        <begin position="1"/>
        <end position="58"/>
    </location>
</feature>
<feature type="transmembrane region" description="Helical" evidence="10">
    <location>
        <begin position="102"/>
        <end position="122"/>
    </location>
</feature>
<dbReference type="InterPro" id="IPR004648">
    <property type="entry name" value="Oligpept_transpt"/>
</dbReference>
<keyword evidence="4 10" id="KW-0812">Transmembrane</keyword>
<evidence type="ECO:0000256" key="4">
    <source>
        <dbReference type="ARBA" id="ARBA00022692"/>
    </source>
</evidence>
<keyword evidence="7 10" id="KW-1133">Transmembrane helix</keyword>
<name>W9YD98_9EURO</name>
<dbReference type="Pfam" id="PF03169">
    <property type="entry name" value="OPT"/>
    <property type="match status" value="1"/>
</dbReference>
<comment type="similarity">
    <text evidence="2">Belongs to the oligopeptide OPT transporter family.</text>
</comment>
<evidence type="ECO:0000256" key="6">
    <source>
        <dbReference type="ARBA" id="ARBA00022927"/>
    </source>
</evidence>
<sequence length="751" mass="84304">MAEKTEGQMIDSKAVGQPQLTTDARESEDMKDYNLDDKEARDVTQDVENGWSEDSPYPEVRASVPPIDEDIPVNTFRAWFLGVITTMILTALNQFFQLHSPPIFLSAYLAILLSLPVGHFMARVLPEKQFNVFGWIFTLNPGPFNRKEHTLIGIMAMLVTAFDNGSLASDVWVGLQNFLGIPISVGYKFMFLLTSQALSFGMAGAFHTFLVEPSFCVWPSALPTCAILHGFHDGKFQNMVANGWKVSRMRFFWIVFGIAGLYQFVPGYLFTSLSTFAFVTWIRPNNVVINQVFGATTGMDLIPLTFDWNQITGYLTSPLAIPYWAICNVLGGAVFFLWILSPILHWKNVWVMNPDYSLNEQAYHEYSPVFLSTTSVLSYGLGFGSITAILVHTFLEYRDTIWESFRYTIGRGEVPRRDVHNKLMEHYKQVPGWWYLIILLGMYGISVAFCYVYNTGLPWYGVILALVVNAVLLVPIGLMQALCNVSIDTGSLASLIAGYIWPGKLMNNVVFKIFLLVSTFQGLGYIRDMKIAHYMKIPPRTTFAAQCCGIIVSWLTQVAVNLWAIGNVEGICTDYSDVSFGCPLAAGYATNATFWALIGPKRLFGDGSMYKSILWFLFIGALLPVFVWYFNRRFPNTIMKKVHVPLIFASTSSIPPATASNYMLWGIIGLIFQGYIKQKYRAWWTKYNFILSAALDSALAVATFFIFFCLTYPGVVLNWWGNTIGSTTADALGTPLKTVPEGGHFGPDTWK</sequence>
<feature type="transmembrane region" description="Helical" evidence="10">
    <location>
        <begin position="78"/>
        <end position="96"/>
    </location>
</feature>
<dbReference type="NCBIfam" id="TIGR00728">
    <property type="entry name" value="OPT_sfam"/>
    <property type="match status" value="1"/>
</dbReference>
<comment type="subcellular location">
    <subcellularLocation>
        <location evidence="1">Membrane</location>
        <topology evidence="1">Multi-pass membrane protein</topology>
    </subcellularLocation>
</comment>
<evidence type="ECO:0008006" key="13">
    <source>
        <dbReference type="Google" id="ProtNLM"/>
    </source>
</evidence>
<dbReference type="PANTHER" id="PTHR22601">
    <property type="entry name" value="ISP4 LIKE PROTEIN"/>
    <property type="match status" value="1"/>
</dbReference>
<evidence type="ECO:0000256" key="3">
    <source>
        <dbReference type="ARBA" id="ARBA00022448"/>
    </source>
</evidence>
<dbReference type="GO" id="GO:0015031">
    <property type="term" value="P:protein transport"/>
    <property type="evidence" value="ECO:0007669"/>
    <property type="project" value="UniProtKB-KW"/>
</dbReference>
<keyword evidence="12" id="KW-1185">Reference proteome</keyword>
<dbReference type="GO" id="GO:0016020">
    <property type="term" value="C:membrane"/>
    <property type="evidence" value="ECO:0007669"/>
    <property type="project" value="UniProtKB-SubCell"/>
</dbReference>
<dbReference type="InterPro" id="IPR004813">
    <property type="entry name" value="OPT"/>
</dbReference>
<keyword evidence="3" id="KW-0813">Transport</keyword>
<reference evidence="11 12" key="1">
    <citation type="submission" date="2013-03" db="EMBL/GenBank/DDBJ databases">
        <title>The Genome Sequence of Capronia coronata CBS 617.96.</title>
        <authorList>
            <consortium name="The Broad Institute Genomics Platform"/>
            <person name="Cuomo C."/>
            <person name="de Hoog S."/>
            <person name="Gorbushina A."/>
            <person name="Walker B."/>
            <person name="Young S.K."/>
            <person name="Zeng Q."/>
            <person name="Gargeya S."/>
            <person name="Fitzgerald M."/>
            <person name="Haas B."/>
            <person name="Abouelleil A."/>
            <person name="Allen A.W."/>
            <person name="Alvarado L."/>
            <person name="Arachchi H.M."/>
            <person name="Berlin A.M."/>
            <person name="Chapman S.B."/>
            <person name="Gainer-Dewar J."/>
            <person name="Goldberg J."/>
            <person name="Griggs A."/>
            <person name="Gujja S."/>
            <person name="Hansen M."/>
            <person name="Howarth C."/>
            <person name="Imamovic A."/>
            <person name="Ireland A."/>
            <person name="Larimer J."/>
            <person name="McCowan C."/>
            <person name="Murphy C."/>
            <person name="Pearson M."/>
            <person name="Poon T.W."/>
            <person name="Priest M."/>
            <person name="Roberts A."/>
            <person name="Saif S."/>
            <person name="Shea T."/>
            <person name="Sisk P."/>
            <person name="Sykes S."/>
            <person name="Wortman J."/>
            <person name="Nusbaum C."/>
            <person name="Birren B."/>
        </authorList>
    </citation>
    <scope>NUCLEOTIDE SEQUENCE [LARGE SCALE GENOMIC DNA]</scope>
    <source>
        <strain evidence="11 12">CBS 617.96</strain>
    </source>
</reference>
<comment type="caution">
    <text evidence="11">The sequence shown here is derived from an EMBL/GenBank/DDBJ whole genome shotgun (WGS) entry which is preliminary data.</text>
</comment>
<feature type="transmembrane region" description="Helical" evidence="10">
    <location>
        <begin position="578"/>
        <end position="598"/>
    </location>
</feature>
<protein>
    <recommendedName>
        <fullName evidence="13">OPT family small oligopeptide transporter</fullName>
    </recommendedName>
</protein>
<dbReference type="HOGENOM" id="CLU_004965_1_1_1"/>
<keyword evidence="6" id="KW-0653">Protein transport</keyword>
<dbReference type="AlphaFoldDB" id="W9YD98"/>
<evidence type="ECO:0000256" key="8">
    <source>
        <dbReference type="ARBA" id="ARBA00023136"/>
    </source>
</evidence>
<evidence type="ECO:0000256" key="10">
    <source>
        <dbReference type="SAM" id="Phobius"/>
    </source>
</evidence>
<proteinExistence type="inferred from homology"/>
<feature type="transmembrane region" description="Helical" evidence="10">
    <location>
        <begin position="459"/>
        <end position="478"/>
    </location>
</feature>
<evidence type="ECO:0000256" key="5">
    <source>
        <dbReference type="ARBA" id="ARBA00022856"/>
    </source>
</evidence>
<gene>
    <name evidence="11" type="ORF">A1O1_03591</name>
</gene>
<dbReference type="OrthoDB" id="9986677at2759"/>
<feature type="transmembrane region" description="Helical" evidence="10">
    <location>
        <begin position="659"/>
        <end position="676"/>
    </location>
</feature>
<feature type="transmembrane region" description="Helical" evidence="10">
    <location>
        <begin position="688"/>
        <end position="713"/>
    </location>
</feature>
<dbReference type="EMBL" id="AMWN01000003">
    <property type="protein sequence ID" value="EXJ90488.1"/>
    <property type="molecule type" value="Genomic_DNA"/>
</dbReference>
<feature type="transmembrane region" description="Helical" evidence="10">
    <location>
        <begin position="320"/>
        <end position="340"/>
    </location>
</feature>
<evidence type="ECO:0000256" key="1">
    <source>
        <dbReference type="ARBA" id="ARBA00004141"/>
    </source>
</evidence>
<dbReference type="RefSeq" id="XP_007722682.1">
    <property type="nucleotide sequence ID" value="XM_007724492.1"/>
</dbReference>
<accession>W9YD98</accession>
<evidence type="ECO:0000313" key="12">
    <source>
        <dbReference type="Proteomes" id="UP000019484"/>
    </source>
</evidence>
<feature type="transmembrane region" description="Helical" evidence="10">
    <location>
        <begin position="376"/>
        <end position="395"/>
    </location>
</feature>
<dbReference type="Proteomes" id="UP000019484">
    <property type="component" value="Unassembled WGS sequence"/>
</dbReference>
<keyword evidence="5" id="KW-0571">Peptide transport</keyword>
<feature type="transmembrane region" description="Helical" evidence="10">
    <location>
        <begin position="547"/>
        <end position="566"/>
    </location>
</feature>
<feature type="transmembrane region" description="Helical" evidence="10">
    <location>
        <begin position="610"/>
        <end position="630"/>
    </location>
</feature>
<evidence type="ECO:0000256" key="7">
    <source>
        <dbReference type="ARBA" id="ARBA00022989"/>
    </source>
</evidence>
<dbReference type="GeneID" id="19158481"/>
<feature type="transmembrane region" description="Helical" evidence="10">
    <location>
        <begin position="251"/>
        <end position="282"/>
    </location>
</feature>
<evidence type="ECO:0000256" key="2">
    <source>
        <dbReference type="ARBA" id="ARBA00008807"/>
    </source>
</evidence>
<dbReference type="eggNOG" id="KOG2262">
    <property type="taxonomic scope" value="Eukaryota"/>
</dbReference>
<evidence type="ECO:0000313" key="11">
    <source>
        <dbReference type="EMBL" id="EXJ90488.1"/>
    </source>
</evidence>
<evidence type="ECO:0000256" key="9">
    <source>
        <dbReference type="SAM" id="MobiDB-lite"/>
    </source>
</evidence>
<feature type="compositionally biased region" description="Basic and acidic residues" evidence="9">
    <location>
        <begin position="23"/>
        <end position="44"/>
    </location>
</feature>
<organism evidence="11 12">
    <name type="scientific">Capronia coronata CBS 617.96</name>
    <dbReference type="NCBI Taxonomy" id="1182541"/>
    <lineage>
        <taxon>Eukaryota</taxon>
        <taxon>Fungi</taxon>
        <taxon>Dikarya</taxon>
        <taxon>Ascomycota</taxon>
        <taxon>Pezizomycotina</taxon>
        <taxon>Eurotiomycetes</taxon>
        <taxon>Chaetothyriomycetidae</taxon>
        <taxon>Chaetothyriales</taxon>
        <taxon>Herpotrichiellaceae</taxon>
        <taxon>Capronia</taxon>
    </lineage>
</organism>
<keyword evidence="8 10" id="KW-0472">Membrane</keyword>
<feature type="transmembrane region" description="Helical" evidence="10">
    <location>
        <begin position="432"/>
        <end position="453"/>
    </location>
</feature>